<protein>
    <submittedName>
        <fullName evidence="4">Polysaccharide deacetylase family protein</fullName>
    </submittedName>
</protein>
<feature type="domain" description="NodB homology" evidence="3">
    <location>
        <begin position="85"/>
        <end position="255"/>
    </location>
</feature>
<dbReference type="PANTHER" id="PTHR34216">
    <property type="match status" value="1"/>
</dbReference>
<evidence type="ECO:0000256" key="2">
    <source>
        <dbReference type="SAM" id="SignalP"/>
    </source>
</evidence>
<dbReference type="PROSITE" id="PS51677">
    <property type="entry name" value="NODB"/>
    <property type="match status" value="1"/>
</dbReference>
<feature type="signal peptide" evidence="2">
    <location>
        <begin position="1"/>
        <end position="18"/>
    </location>
</feature>
<reference evidence="5" key="1">
    <citation type="journal article" date="2019" name="Int. J. Syst. Evol. Microbiol.">
        <title>The Global Catalogue of Microorganisms (GCM) 10K type strain sequencing project: providing services to taxonomists for standard genome sequencing and annotation.</title>
        <authorList>
            <consortium name="The Broad Institute Genomics Platform"/>
            <consortium name="The Broad Institute Genome Sequencing Center for Infectious Disease"/>
            <person name="Wu L."/>
            <person name="Ma J."/>
        </authorList>
    </citation>
    <scope>NUCLEOTIDE SEQUENCE [LARGE SCALE GENOMIC DNA]</scope>
    <source>
        <strain evidence="5">LMG 29894</strain>
    </source>
</reference>
<dbReference type="InterPro" id="IPR011330">
    <property type="entry name" value="Glyco_hydro/deAcase_b/a-brl"/>
</dbReference>
<evidence type="ECO:0000259" key="3">
    <source>
        <dbReference type="PROSITE" id="PS51677"/>
    </source>
</evidence>
<comment type="caution">
    <text evidence="4">The sequence shown here is derived from an EMBL/GenBank/DDBJ whole genome shotgun (WGS) entry which is preliminary data.</text>
</comment>
<dbReference type="EMBL" id="JBHSBU010000001">
    <property type="protein sequence ID" value="MFC4158576.1"/>
    <property type="molecule type" value="Genomic_DNA"/>
</dbReference>
<evidence type="ECO:0000313" key="5">
    <source>
        <dbReference type="Proteomes" id="UP001595791"/>
    </source>
</evidence>
<dbReference type="Pfam" id="PF01522">
    <property type="entry name" value="Polysacc_deac_1"/>
    <property type="match status" value="1"/>
</dbReference>
<gene>
    <name evidence="4" type="ORF">ACFOW7_04285</name>
</gene>
<sequence>MRRILWLCCLIWATVVSAADRQVGEVRVPVLCYHRFGPSVSDGMTIRTATFERQLRYLADNGYSVIPLRQLLDHLAGRGPALPPRPVVITIDDGHRSVYEAARPLLRRYKVPVTLFIYPSAISNASYAMSWEQLHELVAGGAIDIQSHTYWHPNFKIEKRRLSPEAYRTLVEQQLGRARSRLQTRFGTTIDVLAWPFGIYDAELEQQAAAAGYRAAFSIDGRPVSRSERPMALPRYLMVEAIDDRAFARLVAGER</sequence>
<evidence type="ECO:0000256" key="1">
    <source>
        <dbReference type="ARBA" id="ARBA00022729"/>
    </source>
</evidence>
<dbReference type="InterPro" id="IPR002509">
    <property type="entry name" value="NODB_dom"/>
</dbReference>
<keyword evidence="1 2" id="KW-0732">Signal</keyword>
<dbReference type="InterPro" id="IPR051398">
    <property type="entry name" value="Polysacch_Deacetylase"/>
</dbReference>
<keyword evidence="5" id="KW-1185">Reference proteome</keyword>
<dbReference type="RefSeq" id="WP_378161400.1">
    <property type="nucleotide sequence ID" value="NZ_JBHSBU010000001.1"/>
</dbReference>
<feature type="chain" id="PRO_5047145877" evidence="2">
    <location>
        <begin position="19"/>
        <end position="255"/>
    </location>
</feature>
<dbReference type="Proteomes" id="UP001595791">
    <property type="component" value="Unassembled WGS sequence"/>
</dbReference>
<dbReference type="SUPFAM" id="SSF88713">
    <property type="entry name" value="Glycoside hydrolase/deacetylase"/>
    <property type="match status" value="1"/>
</dbReference>
<dbReference type="Gene3D" id="3.20.20.370">
    <property type="entry name" value="Glycoside hydrolase/deacetylase"/>
    <property type="match status" value="1"/>
</dbReference>
<proteinExistence type="predicted"/>
<dbReference type="PANTHER" id="PTHR34216:SF7">
    <property type="entry name" value="POLY-BETA-1,6-N-ACETYL-D-GLUCOSAMINE N-DEACETYLASE"/>
    <property type="match status" value="1"/>
</dbReference>
<evidence type="ECO:0000313" key="4">
    <source>
        <dbReference type="EMBL" id="MFC4158576.1"/>
    </source>
</evidence>
<name>A0ABV8MNC3_9NEIS</name>
<accession>A0ABV8MNC3</accession>
<organism evidence="4 5">
    <name type="scientific">Chitinimonas lacunae</name>
    <dbReference type="NCBI Taxonomy" id="1963018"/>
    <lineage>
        <taxon>Bacteria</taxon>
        <taxon>Pseudomonadati</taxon>
        <taxon>Pseudomonadota</taxon>
        <taxon>Betaproteobacteria</taxon>
        <taxon>Neisseriales</taxon>
        <taxon>Chitinibacteraceae</taxon>
        <taxon>Chitinimonas</taxon>
    </lineage>
</organism>